<keyword evidence="11" id="KW-1185">Reference proteome</keyword>
<evidence type="ECO:0000256" key="1">
    <source>
        <dbReference type="ARBA" id="ARBA00004651"/>
    </source>
</evidence>
<dbReference type="PROSITE" id="PS50893">
    <property type="entry name" value="ABC_TRANSPORTER_2"/>
    <property type="match status" value="1"/>
</dbReference>
<sequence>MGKFSSLLKLIPFVKKYRTIFTIGIIGIIFSSIISNPIPYIIGRIIDKVLIAKRGYSEFYELISIIAVLYILRYIIAVISKYMFVKISNLVVNEMRYSVMDKVVDLPMDYLSSTQKGYIQARISECSSVGSIFSPQIISIFLSLIDTVMALITMFVINYKLSIVILLLTPVFFITSKKSANGFMKNTQKMMESNAILNGDTFEIINGIEDIKVLNGKSSSLLKFKNKLDELIKNSTKQSNSILLFMENITLINNFGTLLILLIAGIMILKGQFTVGLYTSFSLYIAKVFSSTQALATIGTTIKPVCLSIERIYQLLDMQDENYGRHQYLNEKIESIKLNNIKFKYNGSEKYIFKNLSFKINKGEKILIKGENGSGKTTLIKLLLGLYTPTSGKIFYNNLNMEKINNKSLRNRVGIVSQNIFLFRGTVLDNILYGQTNKNREDVEKLIDEFMLTGYINRLPKGLDTEISQNTEGVSGGQAQVIAFIRAMLSDKDVIILDEPISNVDAETKEIMLKILKIRKINAILIIISHIINEINFIDKIVEI</sequence>
<dbReference type="InterPro" id="IPR039421">
    <property type="entry name" value="Type_1_exporter"/>
</dbReference>
<comment type="caution">
    <text evidence="10">The sequence shown here is derived from an EMBL/GenBank/DDBJ whole genome shotgun (WGS) entry which is preliminary data.</text>
</comment>
<dbReference type="InterPro" id="IPR027417">
    <property type="entry name" value="P-loop_NTPase"/>
</dbReference>
<feature type="transmembrane region" description="Helical" evidence="7">
    <location>
        <begin position="20"/>
        <end position="42"/>
    </location>
</feature>
<dbReference type="Gene3D" id="1.20.1560.10">
    <property type="entry name" value="ABC transporter type 1, transmembrane domain"/>
    <property type="match status" value="1"/>
</dbReference>
<accession>A0ABS4KPL6</accession>
<dbReference type="GO" id="GO:0005524">
    <property type="term" value="F:ATP binding"/>
    <property type="evidence" value="ECO:0007669"/>
    <property type="project" value="UniProtKB-KW"/>
</dbReference>
<evidence type="ECO:0000256" key="2">
    <source>
        <dbReference type="ARBA" id="ARBA00022692"/>
    </source>
</evidence>
<dbReference type="PANTHER" id="PTHR43394:SF1">
    <property type="entry name" value="ATP-BINDING CASSETTE SUB-FAMILY B MEMBER 10, MITOCHONDRIAL"/>
    <property type="match status" value="1"/>
</dbReference>
<keyword evidence="3" id="KW-0547">Nucleotide-binding</keyword>
<dbReference type="SUPFAM" id="SSF52540">
    <property type="entry name" value="P-loop containing nucleoside triphosphate hydrolases"/>
    <property type="match status" value="1"/>
</dbReference>
<dbReference type="CDD" id="cd07346">
    <property type="entry name" value="ABC_6TM_exporters"/>
    <property type="match status" value="1"/>
</dbReference>
<feature type="transmembrane region" description="Helical" evidence="7">
    <location>
        <begin position="242"/>
        <end position="269"/>
    </location>
</feature>
<dbReference type="InterPro" id="IPR003593">
    <property type="entry name" value="AAA+_ATPase"/>
</dbReference>
<evidence type="ECO:0000313" key="10">
    <source>
        <dbReference type="EMBL" id="MBP2031973.1"/>
    </source>
</evidence>
<dbReference type="Proteomes" id="UP001519307">
    <property type="component" value="Unassembled WGS sequence"/>
</dbReference>
<name>A0ABS4KPL6_9CLOT</name>
<dbReference type="Pfam" id="PF00005">
    <property type="entry name" value="ABC_tran"/>
    <property type="match status" value="1"/>
</dbReference>
<keyword evidence="2 7" id="KW-0812">Transmembrane</keyword>
<protein>
    <submittedName>
        <fullName evidence="10">ATP-binding cassette subfamily C protein</fullName>
    </submittedName>
</protein>
<dbReference type="InterPro" id="IPR036640">
    <property type="entry name" value="ABC1_TM_sf"/>
</dbReference>
<keyword evidence="6 7" id="KW-0472">Membrane</keyword>
<dbReference type="Pfam" id="PF00664">
    <property type="entry name" value="ABC_membrane"/>
    <property type="match status" value="1"/>
</dbReference>
<keyword evidence="5 7" id="KW-1133">Transmembrane helix</keyword>
<feature type="domain" description="ABC transmembrane type-1" evidence="9">
    <location>
        <begin position="23"/>
        <end position="302"/>
    </location>
</feature>
<evidence type="ECO:0000256" key="5">
    <source>
        <dbReference type="ARBA" id="ARBA00022989"/>
    </source>
</evidence>
<evidence type="ECO:0000256" key="6">
    <source>
        <dbReference type="ARBA" id="ARBA00023136"/>
    </source>
</evidence>
<dbReference type="InterPro" id="IPR003439">
    <property type="entry name" value="ABC_transporter-like_ATP-bd"/>
</dbReference>
<evidence type="ECO:0000259" key="8">
    <source>
        <dbReference type="PROSITE" id="PS50893"/>
    </source>
</evidence>
<evidence type="ECO:0000259" key="9">
    <source>
        <dbReference type="PROSITE" id="PS50929"/>
    </source>
</evidence>
<evidence type="ECO:0000256" key="4">
    <source>
        <dbReference type="ARBA" id="ARBA00022840"/>
    </source>
</evidence>
<gene>
    <name evidence="10" type="ORF">J2Z42_000638</name>
</gene>
<comment type="subcellular location">
    <subcellularLocation>
        <location evidence="1">Cell membrane</location>
        <topology evidence="1">Multi-pass membrane protein</topology>
    </subcellularLocation>
</comment>
<reference evidence="10 11" key="1">
    <citation type="submission" date="2021-03" db="EMBL/GenBank/DDBJ databases">
        <title>Genomic Encyclopedia of Type Strains, Phase IV (KMG-IV): sequencing the most valuable type-strain genomes for metagenomic binning, comparative biology and taxonomic classification.</title>
        <authorList>
            <person name="Goeker M."/>
        </authorList>
    </citation>
    <scope>NUCLEOTIDE SEQUENCE [LARGE SCALE GENOMIC DNA]</scope>
    <source>
        <strain evidence="10 11">DSM 28783</strain>
    </source>
</reference>
<dbReference type="SMART" id="SM00382">
    <property type="entry name" value="AAA"/>
    <property type="match status" value="1"/>
</dbReference>
<feature type="transmembrane region" description="Helical" evidence="7">
    <location>
        <begin position="163"/>
        <end position="180"/>
    </location>
</feature>
<feature type="domain" description="ABC transporter" evidence="8">
    <location>
        <begin position="336"/>
        <end position="544"/>
    </location>
</feature>
<dbReference type="PROSITE" id="PS00211">
    <property type="entry name" value="ABC_TRANSPORTER_1"/>
    <property type="match status" value="1"/>
</dbReference>
<feature type="transmembrane region" description="Helical" evidence="7">
    <location>
        <begin position="62"/>
        <end position="85"/>
    </location>
</feature>
<keyword evidence="4 10" id="KW-0067">ATP-binding</keyword>
<evidence type="ECO:0000256" key="3">
    <source>
        <dbReference type="ARBA" id="ARBA00022741"/>
    </source>
</evidence>
<dbReference type="InterPro" id="IPR017871">
    <property type="entry name" value="ABC_transporter-like_CS"/>
</dbReference>
<dbReference type="InterPro" id="IPR011527">
    <property type="entry name" value="ABC1_TM_dom"/>
</dbReference>
<dbReference type="SUPFAM" id="SSF90123">
    <property type="entry name" value="ABC transporter transmembrane region"/>
    <property type="match status" value="1"/>
</dbReference>
<organism evidence="10 11">
    <name type="scientific">Clostridium algifaecis</name>
    <dbReference type="NCBI Taxonomy" id="1472040"/>
    <lineage>
        <taxon>Bacteria</taxon>
        <taxon>Bacillati</taxon>
        <taxon>Bacillota</taxon>
        <taxon>Clostridia</taxon>
        <taxon>Eubacteriales</taxon>
        <taxon>Clostridiaceae</taxon>
        <taxon>Clostridium</taxon>
    </lineage>
</organism>
<dbReference type="PROSITE" id="PS50929">
    <property type="entry name" value="ABC_TM1F"/>
    <property type="match status" value="1"/>
</dbReference>
<dbReference type="PANTHER" id="PTHR43394">
    <property type="entry name" value="ATP-DEPENDENT PERMEASE MDL1, MITOCHONDRIAL"/>
    <property type="match status" value="1"/>
</dbReference>
<dbReference type="EMBL" id="JAGGLM010000002">
    <property type="protein sequence ID" value="MBP2031973.1"/>
    <property type="molecule type" value="Genomic_DNA"/>
</dbReference>
<dbReference type="Gene3D" id="3.40.50.300">
    <property type="entry name" value="P-loop containing nucleotide triphosphate hydrolases"/>
    <property type="match status" value="1"/>
</dbReference>
<dbReference type="RefSeq" id="WP_209700910.1">
    <property type="nucleotide sequence ID" value="NZ_JAGGLM010000002.1"/>
</dbReference>
<evidence type="ECO:0000256" key="7">
    <source>
        <dbReference type="SAM" id="Phobius"/>
    </source>
</evidence>
<evidence type="ECO:0000313" key="11">
    <source>
        <dbReference type="Proteomes" id="UP001519307"/>
    </source>
</evidence>
<proteinExistence type="predicted"/>